<dbReference type="EMBL" id="REGN01002366">
    <property type="protein sequence ID" value="RNA28557.1"/>
    <property type="molecule type" value="Genomic_DNA"/>
</dbReference>
<keyword evidence="1" id="KW-0548">Nucleotidyltransferase</keyword>
<proteinExistence type="predicted"/>
<keyword evidence="1" id="KW-0808">Transferase</keyword>
<dbReference type="OrthoDB" id="276744at2759"/>
<reference evidence="1 2" key="1">
    <citation type="journal article" date="2018" name="Sci. Rep.">
        <title>Genomic signatures of local adaptation to the degree of environmental predictability in rotifers.</title>
        <authorList>
            <person name="Franch-Gras L."/>
            <person name="Hahn C."/>
            <person name="Garcia-Roger E.M."/>
            <person name="Carmona M.J."/>
            <person name="Serra M."/>
            <person name="Gomez A."/>
        </authorList>
    </citation>
    <scope>NUCLEOTIDE SEQUENCE [LARGE SCALE GENOMIC DNA]</scope>
    <source>
        <strain evidence="1">HYR1</strain>
    </source>
</reference>
<accession>A0A3M7RZ01</accession>
<comment type="caution">
    <text evidence="1">The sequence shown here is derived from an EMBL/GenBank/DDBJ whole genome shotgun (WGS) entry which is preliminary data.</text>
</comment>
<keyword evidence="1" id="KW-0695">RNA-directed DNA polymerase</keyword>
<dbReference type="Proteomes" id="UP000276133">
    <property type="component" value="Unassembled WGS sequence"/>
</dbReference>
<organism evidence="1 2">
    <name type="scientific">Brachionus plicatilis</name>
    <name type="common">Marine rotifer</name>
    <name type="synonym">Brachionus muelleri</name>
    <dbReference type="NCBI Taxonomy" id="10195"/>
    <lineage>
        <taxon>Eukaryota</taxon>
        <taxon>Metazoa</taxon>
        <taxon>Spiralia</taxon>
        <taxon>Gnathifera</taxon>
        <taxon>Rotifera</taxon>
        <taxon>Eurotatoria</taxon>
        <taxon>Monogononta</taxon>
        <taxon>Pseudotrocha</taxon>
        <taxon>Ploima</taxon>
        <taxon>Brachionidae</taxon>
        <taxon>Brachionus</taxon>
    </lineage>
</organism>
<gene>
    <name evidence="1" type="ORF">BpHYR1_030241</name>
</gene>
<dbReference type="AlphaFoldDB" id="A0A3M7RZ01"/>
<evidence type="ECO:0000313" key="2">
    <source>
        <dbReference type="Proteomes" id="UP000276133"/>
    </source>
</evidence>
<dbReference type="GO" id="GO:0003964">
    <property type="term" value="F:RNA-directed DNA polymerase activity"/>
    <property type="evidence" value="ECO:0007669"/>
    <property type="project" value="UniProtKB-KW"/>
</dbReference>
<sequence>MSMDRGLAHETVLINVKNVNAIEKVQERATKIPLSLRNISFEIRLTTLGLTKLSERRVSGHLIEMYNVHAHCTVNGIEKIDVVKNLVNRSENKDPTLRGNSIKIQRESFPAQIRNDFAAAVSG</sequence>
<name>A0A3M7RZ01_BRAPC</name>
<evidence type="ECO:0000313" key="1">
    <source>
        <dbReference type="EMBL" id="RNA28557.1"/>
    </source>
</evidence>
<protein>
    <submittedName>
        <fullName evidence="1">RNA-directed DNA polymerase from mobile element jockey-like</fullName>
    </submittedName>
</protein>
<keyword evidence="2" id="KW-1185">Reference proteome</keyword>